<evidence type="ECO:0000256" key="1">
    <source>
        <dbReference type="SAM" id="SignalP"/>
    </source>
</evidence>
<dbReference type="RefSeq" id="WP_145367750.1">
    <property type="nucleotide sequence ID" value="NZ_CP036275.1"/>
</dbReference>
<keyword evidence="1" id="KW-0732">Signal</keyword>
<protein>
    <submittedName>
        <fullName evidence="3">Outer membrane biogenesis protein BamB</fullName>
    </submittedName>
</protein>
<evidence type="ECO:0000313" key="4">
    <source>
        <dbReference type="Proteomes" id="UP000320496"/>
    </source>
</evidence>
<dbReference type="SUPFAM" id="SSF50998">
    <property type="entry name" value="Quinoprotein alcohol dehydrogenase-like"/>
    <property type="match status" value="1"/>
</dbReference>
<dbReference type="SMART" id="SM00564">
    <property type="entry name" value="PQQ"/>
    <property type="match status" value="5"/>
</dbReference>
<accession>A0A517Z3J6</accession>
<feature type="domain" description="Pyrrolo-quinoline quinone repeat" evidence="2">
    <location>
        <begin position="139"/>
        <end position="294"/>
    </location>
</feature>
<evidence type="ECO:0000313" key="3">
    <source>
        <dbReference type="EMBL" id="QDU37062.1"/>
    </source>
</evidence>
<name>A0A517Z3J6_9PLAN</name>
<dbReference type="Gene3D" id="2.130.10.10">
    <property type="entry name" value="YVTN repeat-like/Quinoprotein amine dehydrogenase"/>
    <property type="match status" value="2"/>
</dbReference>
<dbReference type="PANTHER" id="PTHR34512">
    <property type="entry name" value="CELL SURFACE PROTEIN"/>
    <property type="match status" value="1"/>
</dbReference>
<feature type="signal peptide" evidence="1">
    <location>
        <begin position="1"/>
        <end position="22"/>
    </location>
</feature>
<dbReference type="EMBL" id="CP036275">
    <property type="protein sequence ID" value="QDU37062.1"/>
    <property type="molecule type" value="Genomic_DNA"/>
</dbReference>
<dbReference type="InterPro" id="IPR015943">
    <property type="entry name" value="WD40/YVTN_repeat-like_dom_sf"/>
</dbReference>
<evidence type="ECO:0000259" key="2">
    <source>
        <dbReference type="Pfam" id="PF13360"/>
    </source>
</evidence>
<dbReference type="InterPro" id="IPR018391">
    <property type="entry name" value="PQQ_b-propeller_rpt"/>
</dbReference>
<dbReference type="InterPro" id="IPR011047">
    <property type="entry name" value="Quinoprotein_ADH-like_sf"/>
</dbReference>
<organism evidence="3 4">
    <name type="scientific">Maioricimonas rarisocia</name>
    <dbReference type="NCBI Taxonomy" id="2528026"/>
    <lineage>
        <taxon>Bacteria</taxon>
        <taxon>Pseudomonadati</taxon>
        <taxon>Planctomycetota</taxon>
        <taxon>Planctomycetia</taxon>
        <taxon>Planctomycetales</taxon>
        <taxon>Planctomycetaceae</taxon>
        <taxon>Maioricimonas</taxon>
    </lineage>
</organism>
<feature type="chain" id="PRO_5021938371" evidence="1">
    <location>
        <begin position="23"/>
        <end position="426"/>
    </location>
</feature>
<feature type="domain" description="Pyrrolo-quinoline quinone repeat" evidence="2">
    <location>
        <begin position="299"/>
        <end position="373"/>
    </location>
</feature>
<dbReference type="Pfam" id="PF13360">
    <property type="entry name" value="PQQ_2"/>
    <property type="match status" value="2"/>
</dbReference>
<reference evidence="3 4" key="1">
    <citation type="submission" date="2019-02" db="EMBL/GenBank/DDBJ databases">
        <title>Deep-cultivation of Planctomycetes and their phenomic and genomic characterization uncovers novel biology.</title>
        <authorList>
            <person name="Wiegand S."/>
            <person name="Jogler M."/>
            <person name="Boedeker C."/>
            <person name="Pinto D."/>
            <person name="Vollmers J."/>
            <person name="Rivas-Marin E."/>
            <person name="Kohn T."/>
            <person name="Peeters S.H."/>
            <person name="Heuer A."/>
            <person name="Rast P."/>
            <person name="Oberbeckmann S."/>
            <person name="Bunk B."/>
            <person name="Jeske O."/>
            <person name="Meyerdierks A."/>
            <person name="Storesund J.E."/>
            <person name="Kallscheuer N."/>
            <person name="Luecker S."/>
            <person name="Lage O.M."/>
            <person name="Pohl T."/>
            <person name="Merkel B.J."/>
            <person name="Hornburger P."/>
            <person name="Mueller R.-W."/>
            <person name="Bruemmer F."/>
            <person name="Labrenz M."/>
            <person name="Spormann A.M."/>
            <person name="Op den Camp H."/>
            <person name="Overmann J."/>
            <person name="Amann R."/>
            <person name="Jetten M.S.M."/>
            <person name="Mascher T."/>
            <person name="Medema M.H."/>
            <person name="Devos D.P."/>
            <person name="Kaster A.-K."/>
            <person name="Ovreas L."/>
            <person name="Rohde M."/>
            <person name="Galperin M.Y."/>
            <person name="Jogler C."/>
        </authorList>
    </citation>
    <scope>NUCLEOTIDE SEQUENCE [LARGE SCALE GENOMIC DNA]</scope>
    <source>
        <strain evidence="3 4">Mal4</strain>
    </source>
</reference>
<dbReference type="OrthoDB" id="244732at2"/>
<dbReference type="AlphaFoldDB" id="A0A517Z3J6"/>
<gene>
    <name evidence="3" type="ORF">Mal4_13650</name>
</gene>
<dbReference type="Proteomes" id="UP000320496">
    <property type="component" value="Chromosome"/>
</dbReference>
<dbReference type="InterPro" id="IPR002372">
    <property type="entry name" value="PQQ_rpt_dom"/>
</dbReference>
<dbReference type="KEGG" id="mri:Mal4_13650"/>
<dbReference type="PANTHER" id="PTHR34512:SF30">
    <property type="entry name" value="OUTER MEMBRANE PROTEIN ASSEMBLY FACTOR BAMB"/>
    <property type="match status" value="1"/>
</dbReference>
<proteinExistence type="predicted"/>
<keyword evidence="4" id="KW-1185">Reference proteome</keyword>
<sequence precursor="true">MQQRFASLPAILFLLAAIPVCAQEWSRFRGPNGSGISDTTTIPVSWTEADYAWRIELPGTGNSSPVLWKDQLYVNCESDSGRQRILKSLDARTGKLLWSHEFESTSHRTHKFNSYASSTPCADEHHVYMAWGTPEALHLVAIDHSGQLVWQSDSLGAVKGGHGFATSPIVHEDLVVIARDTQAKGDSALIALDRMTGQVAWTVPRRGGRLNYSTPCVYKPQGRGAQLVFVAWPIGVTGIDAASGERLWEIEAFATDQGERAIASPIVHNDMVFATCAFANSPKHLVALRPESGNAPADVEEVWRVDNASVPHIPSLLVYDERLYAWSDQGICTCYDAASGKKIWQKRVGGRYFGSPVCIDGRLYCVDDAGICVVIATGDTYKELARNDLGEPSRATPAVANGMMYLRTISGLAAIGTYRGAGEIEE</sequence>